<dbReference type="InterPro" id="IPR009075">
    <property type="entry name" value="AcylCo_DH/oxidase_C"/>
</dbReference>
<reference evidence="9 10" key="1">
    <citation type="submission" date="2014-08" db="EMBL/GenBank/DDBJ databases">
        <title>Complete genome sequence of Corynebacterium frankenforstense ST18(T) (=DSM 45800(T)), isolated from raw cow milk.</title>
        <authorList>
            <person name="Ruckert C."/>
            <person name="Albersmeier A."/>
            <person name="Winkler A."/>
            <person name="Lipski A."/>
            <person name="Kalinowski J."/>
        </authorList>
    </citation>
    <scope>NUCLEOTIDE SEQUENCE [LARGE SCALE GENOMIC DNA]</scope>
    <source>
        <strain evidence="9 10">ST18</strain>
    </source>
</reference>
<dbReference type="EMBL" id="CP009247">
    <property type="protein sequence ID" value="APT88025.1"/>
    <property type="molecule type" value="Genomic_DNA"/>
</dbReference>
<feature type="domain" description="Acyl-CoA dehydrogenase/oxidase C-terminal" evidence="6">
    <location>
        <begin position="258"/>
        <end position="401"/>
    </location>
</feature>
<evidence type="ECO:0000313" key="10">
    <source>
        <dbReference type="Proteomes" id="UP000185434"/>
    </source>
</evidence>
<evidence type="ECO:0000256" key="2">
    <source>
        <dbReference type="ARBA" id="ARBA00009347"/>
    </source>
</evidence>
<keyword evidence="10" id="KW-1185">Reference proteome</keyword>
<dbReference type="InterPro" id="IPR009100">
    <property type="entry name" value="AcylCoA_DH/oxidase_NM_dom_sf"/>
</dbReference>
<dbReference type="InterPro" id="IPR036250">
    <property type="entry name" value="AcylCo_DH-like_C"/>
</dbReference>
<feature type="domain" description="Acyl-CoA oxidase/dehydrogenase middle" evidence="7">
    <location>
        <begin position="145"/>
        <end position="241"/>
    </location>
</feature>
<keyword evidence="4 5" id="KW-0274">FAD</keyword>
<dbReference type="InterPro" id="IPR013786">
    <property type="entry name" value="AcylCoA_DH/ox_N"/>
</dbReference>
<dbReference type="InterPro" id="IPR037069">
    <property type="entry name" value="AcylCoA_DH/ox_N_sf"/>
</dbReference>
<evidence type="ECO:0000259" key="7">
    <source>
        <dbReference type="Pfam" id="PF02770"/>
    </source>
</evidence>
<gene>
    <name evidence="9" type="ORF">CFRA_00520</name>
</gene>
<evidence type="ECO:0000256" key="4">
    <source>
        <dbReference type="ARBA" id="ARBA00022827"/>
    </source>
</evidence>
<evidence type="ECO:0000256" key="3">
    <source>
        <dbReference type="ARBA" id="ARBA00022630"/>
    </source>
</evidence>
<dbReference type="GO" id="GO:0006635">
    <property type="term" value="P:fatty acid beta-oxidation"/>
    <property type="evidence" value="ECO:0007669"/>
    <property type="project" value="InterPro"/>
</dbReference>
<evidence type="ECO:0000256" key="5">
    <source>
        <dbReference type="RuleBase" id="RU362125"/>
    </source>
</evidence>
<dbReference type="InterPro" id="IPR045008">
    <property type="entry name" value="ACX4-like"/>
</dbReference>
<protein>
    <submittedName>
        <fullName evidence="9">Acyl-CoA dehydrogenase</fullName>
    </submittedName>
</protein>
<dbReference type="Pfam" id="PF00441">
    <property type="entry name" value="Acyl-CoA_dh_1"/>
    <property type="match status" value="1"/>
</dbReference>
<dbReference type="Gene3D" id="1.20.140.10">
    <property type="entry name" value="Butyryl-CoA Dehydrogenase, subunit A, domain 3"/>
    <property type="match status" value="1"/>
</dbReference>
<evidence type="ECO:0000259" key="6">
    <source>
        <dbReference type="Pfam" id="PF00441"/>
    </source>
</evidence>
<dbReference type="Pfam" id="PF02770">
    <property type="entry name" value="Acyl-CoA_dh_M"/>
    <property type="match status" value="1"/>
</dbReference>
<proteinExistence type="inferred from homology"/>
<evidence type="ECO:0000259" key="8">
    <source>
        <dbReference type="Pfam" id="PF02771"/>
    </source>
</evidence>
<evidence type="ECO:0000313" key="9">
    <source>
        <dbReference type="EMBL" id="APT88025.1"/>
    </source>
</evidence>
<dbReference type="Pfam" id="PF02771">
    <property type="entry name" value="Acyl-CoA_dh_N"/>
    <property type="match status" value="1"/>
</dbReference>
<dbReference type="Gene3D" id="1.10.540.10">
    <property type="entry name" value="Acyl-CoA dehydrogenase/oxidase, N-terminal domain"/>
    <property type="match status" value="1"/>
</dbReference>
<dbReference type="OrthoDB" id="9770681at2"/>
<dbReference type="AlphaFoldDB" id="A0A1L7CQB0"/>
<dbReference type="PANTHER" id="PTHR43188:SF1">
    <property type="entry name" value="ACYL-COA DEHYDROGENASE"/>
    <property type="match status" value="1"/>
</dbReference>
<feature type="domain" description="Acyl-CoA dehydrogenase/oxidase N-terminal" evidence="8">
    <location>
        <begin position="35"/>
        <end position="140"/>
    </location>
</feature>
<dbReference type="InterPro" id="IPR046373">
    <property type="entry name" value="Acyl-CoA_Oxase/DH_mid-dom_sf"/>
</dbReference>
<organism evidence="9 10">
    <name type="scientific">Corynebacterium frankenforstense DSM 45800</name>
    <dbReference type="NCBI Taxonomy" id="1437875"/>
    <lineage>
        <taxon>Bacteria</taxon>
        <taxon>Bacillati</taxon>
        <taxon>Actinomycetota</taxon>
        <taxon>Actinomycetes</taxon>
        <taxon>Mycobacteriales</taxon>
        <taxon>Corynebacteriaceae</taxon>
        <taxon>Corynebacterium</taxon>
    </lineage>
</organism>
<keyword evidence="5" id="KW-0560">Oxidoreductase</keyword>
<dbReference type="GO" id="GO:0003995">
    <property type="term" value="F:acyl-CoA dehydrogenase activity"/>
    <property type="evidence" value="ECO:0007669"/>
    <property type="project" value="InterPro"/>
</dbReference>
<accession>A0A1L7CQB0</accession>
<dbReference type="KEGG" id="cfk:CFRA_00520"/>
<keyword evidence="3 5" id="KW-0285">Flavoprotein</keyword>
<dbReference type="Gene3D" id="2.40.110.10">
    <property type="entry name" value="Butyryl-CoA Dehydrogenase, subunit A, domain 2"/>
    <property type="match status" value="1"/>
</dbReference>
<dbReference type="InterPro" id="IPR006091">
    <property type="entry name" value="Acyl-CoA_Oxase/DH_mid-dom"/>
</dbReference>
<dbReference type="STRING" id="1437875.CFRA_00520"/>
<evidence type="ECO:0000256" key="1">
    <source>
        <dbReference type="ARBA" id="ARBA00001974"/>
    </source>
</evidence>
<dbReference type="SUPFAM" id="SSF47203">
    <property type="entry name" value="Acyl-CoA dehydrogenase C-terminal domain-like"/>
    <property type="match status" value="1"/>
</dbReference>
<sequence>MSLQPTPHPEAKKLTDADYPDFLLLDADLPADVIELRDRIRAFGRDVVFDVINEYWERAEFPPEVIKGLAELGIAGGQISGYGCPGLSELAMGIVARELAMIDGSVNTFFGVHSGLGMGAIHTLGDEEQRERWLPAMARFEKTGAFGLTEPYHGSDAVSLETSARREGDEWVLNGHKRWIGNGHQGDVIVIFARDEADGQVKAFVVEKREDGSYPEGYRPTAIEGKFGKRAIQQADIEIEDLRIAETERLQNCNSFKDVNKVLGATRGGVAWEAAGHGVAAFAVARQYALDRTQFGAPIAGYQLVQEKLATMLAGVTQNELLCRRMIELIDRGEFTHAMASMMKMQTVRNSLEVCRIGRDMMGGNGVLLENRVARHLSDMEVVATYEGTDSMQALILGREITGVSAFTNVKR</sequence>
<dbReference type="Proteomes" id="UP000185434">
    <property type="component" value="Chromosome"/>
</dbReference>
<dbReference type="InterPro" id="IPR006089">
    <property type="entry name" value="Acyl-CoA_DH_CS"/>
</dbReference>
<comment type="similarity">
    <text evidence="2 5">Belongs to the acyl-CoA dehydrogenase family.</text>
</comment>
<comment type="cofactor">
    <cofactor evidence="1 5">
        <name>FAD</name>
        <dbReference type="ChEBI" id="CHEBI:57692"/>
    </cofactor>
</comment>
<dbReference type="PANTHER" id="PTHR43188">
    <property type="entry name" value="ACYL-COENZYME A OXIDASE"/>
    <property type="match status" value="1"/>
</dbReference>
<dbReference type="SUPFAM" id="SSF56645">
    <property type="entry name" value="Acyl-CoA dehydrogenase NM domain-like"/>
    <property type="match status" value="1"/>
</dbReference>
<dbReference type="PROSITE" id="PS00073">
    <property type="entry name" value="ACYL_COA_DH_2"/>
    <property type="match status" value="1"/>
</dbReference>
<dbReference type="RefSeq" id="WP_075662999.1">
    <property type="nucleotide sequence ID" value="NZ_CP009247.1"/>
</dbReference>
<dbReference type="GO" id="GO:0050660">
    <property type="term" value="F:flavin adenine dinucleotide binding"/>
    <property type="evidence" value="ECO:0007669"/>
    <property type="project" value="InterPro"/>
</dbReference>
<name>A0A1L7CQB0_9CORY</name>